<keyword evidence="4" id="KW-0949">S-adenosyl-L-methionine</keyword>
<protein>
    <submittedName>
        <fullName evidence="7">Methylase of polypeptide subunit release factors</fullName>
    </submittedName>
</protein>
<dbReference type="CDD" id="cd02440">
    <property type="entry name" value="AdoMet_MTases"/>
    <property type="match status" value="1"/>
</dbReference>
<dbReference type="GO" id="GO:0032259">
    <property type="term" value="P:methylation"/>
    <property type="evidence" value="ECO:0007669"/>
    <property type="project" value="UniProtKB-KW"/>
</dbReference>
<comment type="caution">
    <text evidence="7">The sequence shown here is derived from an EMBL/GenBank/DDBJ whole genome shotgun (WGS) entry which is preliminary data.</text>
</comment>
<name>A0A7Y9LC83_9ACTN</name>
<dbReference type="Gene3D" id="3.40.50.150">
    <property type="entry name" value="Vaccinia Virus protein VP39"/>
    <property type="match status" value="1"/>
</dbReference>
<dbReference type="GO" id="GO:0008276">
    <property type="term" value="F:protein methyltransferase activity"/>
    <property type="evidence" value="ECO:0007669"/>
    <property type="project" value="TreeGrafter"/>
</dbReference>
<dbReference type="InterPro" id="IPR029063">
    <property type="entry name" value="SAM-dependent_MTases_sf"/>
</dbReference>
<dbReference type="Pfam" id="PF05175">
    <property type="entry name" value="MTS"/>
    <property type="match status" value="1"/>
</dbReference>
<accession>A0A7Y9LC83</accession>
<dbReference type="InterPro" id="IPR007848">
    <property type="entry name" value="Small_mtfrase_dom"/>
</dbReference>
<dbReference type="InterPro" id="IPR052190">
    <property type="entry name" value="Euk-Arch_PrmC-MTase"/>
</dbReference>
<keyword evidence="8" id="KW-1185">Reference proteome</keyword>
<feature type="domain" description="Methyltransferase small" evidence="5">
    <location>
        <begin position="144"/>
        <end position="277"/>
    </location>
</feature>
<dbReference type="Proteomes" id="UP000569914">
    <property type="component" value="Unassembled WGS sequence"/>
</dbReference>
<dbReference type="SUPFAM" id="SSF53335">
    <property type="entry name" value="S-adenosyl-L-methionine-dependent methyltransferases"/>
    <property type="match status" value="1"/>
</dbReference>
<feature type="domain" description="DUF7059" evidence="6">
    <location>
        <begin position="16"/>
        <end position="99"/>
    </location>
</feature>
<dbReference type="EMBL" id="JACCBU010000001">
    <property type="protein sequence ID" value="NYE71593.1"/>
    <property type="molecule type" value="Genomic_DNA"/>
</dbReference>
<comment type="similarity">
    <text evidence="1">Belongs to the eukaryotic/archaeal PrmC-related family.</text>
</comment>
<dbReference type="InterPro" id="IPR002052">
    <property type="entry name" value="DNA_methylase_N6_adenine_CS"/>
</dbReference>
<dbReference type="RefSeq" id="WP_179751847.1">
    <property type="nucleotide sequence ID" value="NZ_JACCBU010000001.1"/>
</dbReference>
<gene>
    <name evidence="7" type="ORF">BKA15_002922</name>
</gene>
<dbReference type="GO" id="GO:0008757">
    <property type="term" value="F:S-adenosylmethionine-dependent methyltransferase activity"/>
    <property type="evidence" value="ECO:0007669"/>
    <property type="project" value="TreeGrafter"/>
</dbReference>
<dbReference type="Pfam" id="PF23186">
    <property type="entry name" value="DUF7059"/>
    <property type="match status" value="1"/>
</dbReference>
<dbReference type="InterPro" id="IPR055487">
    <property type="entry name" value="DUF7059"/>
</dbReference>
<dbReference type="PANTHER" id="PTHR45875:SF1">
    <property type="entry name" value="METHYLTRANSFERASE N6AMT1"/>
    <property type="match status" value="1"/>
</dbReference>
<dbReference type="GO" id="GO:0003676">
    <property type="term" value="F:nucleic acid binding"/>
    <property type="evidence" value="ECO:0007669"/>
    <property type="project" value="InterPro"/>
</dbReference>
<dbReference type="PANTHER" id="PTHR45875">
    <property type="entry name" value="METHYLTRANSFERASE N6AMT1"/>
    <property type="match status" value="1"/>
</dbReference>
<keyword evidence="3" id="KW-0808">Transferase</keyword>
<evidence type="ECO:0000256" key="2">
    <source>
        <dbReference type="ARBA" id="ARBA00022603"/>
    </source>
</evidence>
<keyword evidence="2 7" id="KW-0489">Methyltransferase</keyword>
<evidence type="ECO:0000313" key="8">
    <source>
        <dbReference type="Proteomes" id="UP000569914"/>
    </source>
</evidence>
<dbReference type="GO" id="GO:0008170">
    <property type="term" value="F:N-methyltransferase activity"/>
    <property type="evidence" value="ECO:0007669"/>
    <property type="project" value="UniProtKB-ARBA"/>
</dbReference>
<evidence type="ECO:0000313" key="7">
    <source>
        <dbReference type="EMBL" id="NYE71593.1"/>
    </source>
</evidence>
<sequence>MLTTTACAELREACRAASYTVDGVLAAIGTDAHRALGRNSTVPAERALAGRDDPLATMIRTFLLQRPVPRTAVDAAFPGLVPAMIDTGLLADSDGTVRAVVDLRPYASDEEGDDPYWVVADLTPGLDTMITPIRPDYVLGVSSASATLAQLTVRRPIGRALDLGTGCGVQSLHLAGHAEAVVATDLSPRALELARLTLALNEVEADLRHGDLFRPVAGERFDLIVSNPPYVMAPPSPAGRRLTYREGDRAGDSLVEQLVRAAPEHLTEGGVCQVLANWAHVEGQDWADRLGGWVTGCDVHVVQREVLDPAEYVELWLADAGVVGRPSYRQEYGAWLDYLSGLGITGIGMGWITLRRTDAEPDVTYEHWPHPIEQPIAPAITERLDAVDTLRRRSDATLLSWHVTVAGDVSEESLATPGSGDPRHVVLRQERGFRRAVEAGTALAGVVGACDGELDLGTIIAAVATVLEADEAELRAELMPRLRTLIRDGFLR</sequence>
<proteinExistence type="inferred from homology"/>
<evidence type="ECO:0000259" key="5">
    <source>
        <dbReference type="Pfam" id="PF05175"/>
    </source>
</evidence>
<reference evidence="7 8" key="1">
    <citation type="submission" date="2020-07" db="EMBL/GenBank/DDBJ databases">
        <title>Sequencing the genomes of 1000 actinobacteria strains.</title>
        <authorList>
            <person name="Klenk H.-P."/>
        </authorList>
    </citation>
    <scope>NUCLEOTIDE SEQUENCE [LARGE SCALE GENOMIC DNA]</scope>
    <source>
        <strain evidence="7 8">DSM 22083</strain>
    </source>
</reference>
<evidence type="ECO:0000259" key="6">
    <source>
        <dbReference type="Pfam" id="PF23186"/>
    </source>
</evidence>
<evidence type="ECO:0000256" key="4">
    <source>
        <dbReference type="ARBA" id="ARBA00022691"/>
    </source>
</evidence>
<evidence type="ECO:0000256" key="3">
    <source>
        <dbReference type="ARBA" id="ARBA00022679"/>
    </source>
</evidence>
<dbReference type="PROSITE" id="PS00092">
    <property type="entry name" value="N6_MTASE"/>
    <property type="match status" value="1"/>
</dbReference>
<dbReference type="GO" id="GO:0035657">
    <property type="term" value="C:eRF1 methyltransferase complex"/>
    <property type="evidence" value="ECO:0007669"/>
    <property type="project" value="TreeGrafter"/>
</dbReference>
<evidence type="ECO:0000256" key="1">
    <source>
        <dbReference type="ARBA" id="ARBA00006149"/>
    </source>
</evidence>
<dbReference type="AlphaFoldDB" id="A0A7Y9LC83"/>
<organism evidence="7 8">
    <name type="scientific">Microlunatus parietis</name>
    <dbReference type="NCBI Taxonomy" id="682979"/>
    <lineage>
        <taxon>Bacteria</taxon>
        <taxon>Bacillati</taxon>
        <taxon>Actinomycetota</taxon>
        <taxon>Actinomycetes</taxon>
        <taxon>Propionibacteriales</taxon>
        <taxon>Propionibacteriaceae</taxon>
        <taxon>Microlunatus</taxon>
    </lineage>
</organism>